<comment type="similarity">
    <text evidence="2 8">Belongs to the EMP24/GP25L family.</text>
</comment>
<dbReference type="GeneID" id="66065032"/>
<keyword evidence="5 9" id="KW-1133">Transmembrane helix</keyword>
<dbReference type="SMART" id="SM01190">
    <property type="entry name" value="EMP24_GP25L"/>
    <property type="match status" value="1"/>
</dbReference>
<evidence type="ECO:0000256" key="6">
    <source>
        <dbReference type="ARBA" id="ARBA00023136"/>
    </source>
</evidence>
<dbReference type="InterPro" id="IPR015720">
    <property type="entry name" value="Emp24-like"/>
</dbReference>
<feature type="domain" description="GOLD" evidence="11">
    <location>
        <begin position="32"/>
        <end position="115"/>
    </location>
</feature>
<feature type="signal peptide" evidence="10">
    <location>
        <begin position="1"/>
        <end position="20"/>
    </location>
</feature>
<dbReference type="OrthoDB" id="1929172at2759"/>
<keyword evidence="13" id="KW-1185">Reference proteome</keyword>
<dbReference type="Gene3D" id="2.60.120.680">
    <property type="entry name" value="GOLD domain"/>
    <property type="match status" value="1"/>
</dbReference>
<evidence type="ECO:0000256" key="1">
    <source>
        <dbReference type="ARBA" id="ARBA00004479"/>
    </source>
</evidence>
<feature type="chain" id="PRO_5034764166" description="GOLD domain-containing protein" evidence="10">
    <location>
        <begin position="21"/>
        <end position="211"/>
    </location>
</feature>
<evidence type="ECO:0000256" key="3">
    <source>
        <dbReference type="ARBA" id="ARBA00022692"/>
    </source>
</evidence>
<dbReference type="Pfam" id="PF01105">
    <property type="entry name" value="EMP24_GP25L"/>
    <property type="match status" value="1"/>
</dbReference>
<sequence length="211" mass="23614">MRLSTIATGVIACLATDVTATALTYRLGANEKACFYAETKKDNEKVAFYFAVQSGGSFDVDYLVEGPNGKVVLQGERERQGDFVFTAQHAGEYSFCFDNDMSTFAGKHVDFDISVEDELRTAQLPSKQGTSPEQMSSLEDSIMKISSLFSTVSRNQKYFRTRENRNFSTVHSTEKRIVNFSMIQIGLIICMGALQVFVVRFFFQGARKGYV</sequence>
<gene>
    <name evidence="12" type="ORF">UV8b_04254</name>
</gene>
<protein>
    <recommendedName>
        <fullName evidence="11">GOLD domain-containing protein</fullName>
    </recommendedName>
</protein>
<dbReference type="RefSeq" id="XP_042997686.1">
    <property type="nucleotide sequence ID" value="XM_043141752.1"/>
</dbReference>
<dbReference type="EMBL" id="CP072755">
    <property type="protein sequence ID" value="QUC20013.1"/>
    <property type="molecule type" value="Genomic_DNA"/>
</dbReference>
<dbReference type="PROSITE" id="PS50866">
    <property type="entry name" value="GOLD"/>
    <property type="match status" value="1"/>
</dbReference>
<evidence type="ECO:0000313" key="13">
    <source>
        <dbReference type="Proteomes" id="UP000027002"/>
    </source>
</evidence>
<evidence type="ECO:0000256" key="8">
    <source>
        <dbReference type="RuleBase" id="RU003827"/>
    </source>
</evidence>
<reference evidence="12" key="1">
    <citation type="submission" date="2020-03" db="EMBL/GenBank/DDBJ databases">
        <title>A mixture of massive structural variations and highly conserved coding sequences in Ustilaginoidea virens genome.</title>
        <authorList>
            <person name="Zhang K."/>
            <person name="Zhao Z."/>
            <person name="Zhang Z."/>
            <person name="Li Y."/>
            <person name="Hsiang T."/>
            <person name="Sun W."/>
        </authorList>
    </citation>
    <scope>NUCLEOTIDE SEQUENCE</scope>
    <source>
        <strain evidence="12">UV-8b</strain>
    </source>
</reference>
<organism evidence="12 13">
    <name type="scientific">Ustilaginoidea virens</name>
    <name type="common">Rice false smut fungus</name>
    <name type="synonym">Villosiclava virens</name>
    <dbReference type="NCBI Taxonomy" id="1159556"/>
    <lineage>
        <taxon>Eukaryota</taxon>
        <taxon>Fungi</taxon>
        <taxon>Dikarya</taxon>
        <taxon>Ascomycota</taxon>
        <taxon>Pezizomycotina</taxon>
        <taxon>Sordariomycetes</taxon>
        <taxon>Hypocreomycetidae</taxon>
        <taxon>Hypocreales</taxon>
        <taxon>Clavicipitaceae</taxon>
        <taxon>Ustilaginoidea</taxon>
    </lineage>
</organism>
<comment type="subcellular location">
    <subcellularLocation>
        <location evidence="7">Endomembrane system</location>
        <topology evidence="7">Single-pass membrane protein</topology>
    </subcellularLocation>
    <subcellularLocation>
        <location evidence="1 8">Membrane</location>
        <topology evidence="1 8">Single-pass type I membrane protein</topology>
    </subcellularLocation>
</comment>
<dbReference type="AlphaFoldDB" id="A0A8E5MGZ5"/>
<proteinExistence type="inferred from homology"/>
<dbReference type="InterPro" id="IPR036598">
    <property type="entry name" value="GOLD_dom_sf"/>
</dbReference>
<evidence type="ECO:0000256" key="4">
    <source>
        <dbReference type="ARBA" id="ARBA00022729"/>
    </source>
</evidence>
<evidence type="ECO:0000256" key="2">
    <source>
        <dbReference type="ARBA" id="ARBA00007104"/>
    </source>
</evidence>
<dbReference type="Proteomes" id="UP000027002">
    <property type="component" value="Chromosome 3"/>
</dbReference>
<keyword evidence="6 9" id="KW-0472">Membrane</keyword>
<dbReference type="SUPFAM" id="SSF101576">
    <property type="entry name" value="Supernatant protein factor (SPF), C-terminal domain"/>
    <property type="match status" value="1"/>
</dbReference>
<name>A0A8E5MGZ5_USTVR</name>
<keyword evidence="3 8" id="KW-0812">Transmembrane</keyword>
<dbReference type="KEGG" id="uvi:66065032"/>
<evidence type="ECO:0000256" key="7">
    <source>
        <dbReference type="ARBA" id="ARBA00037847"/>
    </source>
</evidence>
<evidence type="ECO:0000256" key="5">
    <source>
        <dbReference type="ARBA" id="ARBA00022989"/>
    </source>
</evidence>
<evidence type="ECO:0000259" key="11">
    <source>
        <dbReference type="PROSITE" id="PS50866"/>
    </source>
</evidence>
<dbReference type="GO" id="GO:0012505">
    <property type="term" value="C:endomembrane system"/>
    <property type="evidence" value="ECO:0007669"/>
    <property type="project" value="UniProtKB-SubCell"/>
</dbReference>
<accession>A0A8E5MGZ5</accession>
<evidence type="ECO:0000256" key="10">
    <source>
        <dbReference type="SAM" id="SignalP"/>
    </source>
</evidence>
<feature type="transmembrane region" description="Helical" evidence="9">
    <location>
        <begin position="182"/>
        <end position="203"/>
    </location>
</feature>
<dbReference type="InterPro" id="IPR009038">
    <property type="entry name" value="GOLD_dom"/>
</dbReference>
<evidence type="ECO:0000256" key="9">
    <source>
        <dbReference type="SAM" id="Phobius"/>
    </source>
</evidence>
<evidence type="ECO:0000313" key="12">
    <source>
        <dbReference type="EMBL" id="QUC20013.1"/>
    </source>
</evidence>
<dbReference type="PANTHER" id="PTHR22811">
    <property type="entry name" value="TRANSMEMBRANE EMP24 DOMAIN-CONTAINING PROTEIN"/>
    <property type="match status" value="1"/>
</dbReference>
<keyword evidence="4 10" id="KW-0732">Signal</keyword>
<dbReference type="GO" id="GO:0016020">
    <property type="term" value="C:membrane"/>
    <property type="evidence" value="ECO:0007669"/>
    <property type="project" value="UniProtKB-SubCell"/>
</dbReference>